<evidence type="ECO:0000256" key="3">
    <source>
        <dbReference type="ARBA" id="ARBA00008562"/>
    </source>
</evidence>
<comment type="pathway">
    <text evidence="2">Cofactor biosynthesis; NAD(+) biosynthesis; iminoaspartate from L-aspartate (oxidase route): step 1/1.</text>
</comment>
<evidence type="ECO:0000256" key="10">
    <source>
        <dbReference type="ARBA" id="ARBA00029426"/>
    </source>
</evidence>
<dbReference type="Gene3D" id="3.90.700.10">
    <property type="entry name" value="Succinate dehydrogenase/fumarate reductase flavoprotein, catalytic domain"/>
    <property type="match status" value="1"/>
</dbReference>
<evidence type="ECO:0000256" key="12">
    <source>
        <dbReference type="ARBA" id="ARBA00048305"/>
    </source>
</evidence>
<feature type="chain" id="PRO_5020396591" description="L-aspartate oxidase" evidence="14">
    <location>
        <begin position="21"/>
        <end position="601"/>
    </location>
</feature>
<proteinExistence type="inferred from homology"/>
<protein>
    <recommendedName>
        <fullName evidence="5">L-aspartate oxidase</fullName>
        <ecNumber evidence="4">1.4.3.16</ecNumber>
    </recommendedName>
    <alternativeName>
        <fullName evidence="11">Quinolinate synthase B</fullName>
    </alternativeName>
</protein>
<dbReference type="FunFam" id="3.90.700.10:FF:000002">
    <property type="entry name" value="L-aspartate oxidase"/>
    <property type="match status" value="1"/>
</dbReference>
<dbReference type="GO" id="GO:0033765">
    <property type="term" value="F:steroid dehydrogenase activity, acting on the CH-CH group of donors"/>
    <property type="evidence" value="ECO:0007669"/>
    <property type="project" value="UniProtKB-ARBA"/>
</dbReference>
<keyword evidence="7" id="KW-0662">Pyridine nucleotide biosynthesis</keyword>
<organism evidence="17 18">
    <name type="scientific">Leucobacter luti</name>
    <dbReference type="NCBI Taxonomy" id="340320"/>
    <lineage>
        <taxon>Bacteria</taxon>
        <taxon>Bacillati</taxon>
        <taxon>Actinomycetota</taxon>
        <taxon>Actinomycetes</taxon>
        <taxon>Micrococcales</taxon>
        <taxon>Microbacteriaceae</taxon>
        <taxon>Leucobacter</taxon>
    </lineage>
</organism>
<evidence type="ECO:0000256" key="14">
    <source>
        <dbReference type="SAM" id="SignalP"/>
    </source>
</evidence>
<evidence type="ECO:0000259" key="15">
    <source>
        <dbReference type="Pfam" id="PF00890"/>
    </source>
</evidence>
<dbReference type="AlphaFoldDB" id="A0A4Q7U7V8"/>
<name>A0A4Q7U7V8_9MICO</name>
<keyword evidence="6" id="KW-0285">Flavoprotein</keyword>
<dbReference type="Proteomes" id="UP000291832">
    <property type="component" value="Unassembled WGS sequence"/>
</dbReference>
<dbReference type="EMBL" id="SHKI01000002">
    <property type="protein sequence ID" value="RZT68608.1"/>
    <property type="molecule type" value="Genomic_DNA"/>
</dbReference>
<evidence type="ECO:0000256" key="4">
    <source>
        <dbReference type="ARBA" id="ARBA00012173"/>
    </source>
</evidence>
<feature type="domain" description="FAD-dependent oxidoreductase 2 FAD-binding" evidence="15">
    <location>
        <begin position="2"/>
        <end position="388"/>
    </location>
</feature>
<dbReference type="GO" id="GO:0034628">
    <property type="term" value="P:'de novo' NAD+ biosynthetic process from L-aspartate"/>
    <property type="evidence" value="ECO:0007669"/>
    <property type="project" value="TreeGrafter"/>
</dbReference>
<evidence type="ECO:0000256" key="7">
    <source>
        <dbReference type="ARBA" id="ARBA00022642"/>
    </source>
</evidence>
<evidence type="ECO:0000256" key="9">
    <source>
        <dbReference type="ARBA" id="ARBA00023002"/>
    </source>
</evidence>
<keyword evidence="18" id="KW-1185">Reference proteome</keyword>
<feature type="domain" description="Fumarate reductase/succinate dehydrogenase flavoprotein-like C-terminal" evidence="16">
    <location>
        <begin position="514"/>
        <end position="546"/>
    </location>
</feature>
<dbReference type="PANTHER" id="PTHR42716:SF2">
    <property type="entry name" value="L-ASPARTATE OXIDASE, CHLOROPLASTIC"/>
    <property type="match status" value="1"/>
</dbReference>
<dbReference type="Pfam" id="PF02910">
    <property type="entry name" value="Succ_DH_flav_C"/>
    <property type="match status" value="1"/>
</dbReference>
<feature type="region of interest" description="Disordered" evidence="13">
    <location>
        <begin position="577"/>
        <end position="601"/>
    </location>
</feature>
<dbReference type="Pfam" id="PF00890">
    <property type="entry name" value="FAD_binding_2"/>
    <property type="match status" value="1"/>
</dbReference>
<dbReference type="InterPro" id="IPR037099">
    <property type="entry name" value="Fum_R/Succ_DH_flav-like_C_sf"/>
</dbReference>
<comment type="caution">
    <text evidence="17">The sequence shown here is derived from an EMBL/GenBank/DDBJ whole genome shotgun (WGS) entry which is preliminary data.</text>
</comment>
<feature type="region of interest" description="Disordered" evidence="13">
    <location>
        <begin position="531"/>
        <end position="551"/>
    </location>
</feature>
<evidence type="ECO:0000256" key="2">
    <source>
        <dbReference type="ARBA" id="ARBA00004950"/>
    </source>
</evidence>
<dbReference type="OrthoDB" id="9805351at2"/>
<gene>
    <name evidence="17" type="ORF">EV139_0334</name>
</gene>
<evidence type="ECO:0000256" key="6">
    <source>
        <dbReference type="ARBA" id="ARBA00022630"/>
    </source>
</evidence>
<evidence type="ECO:0000256" key="13">
    <source>
        <dbReference type="SAM" id="MobiDB-lite"/>
    </source>
</evidence>
<evidence type="ECO:0000313" key="18">
    <source>
        <dbReference type="Proteomes" id="UP000291832"/>
    </source>
</evidence>
<dbReference type="SUPFAM" id="SSF51905">
    <property type="entry name" value="FAD/NAD(P)-binding domain"/>
    <property type="match status" value="1"/>
</dbReference>
<reference evidence="17 18" key="1">
    <citation type="journal article" date="2015" name="Stand. Genomic Sci.">
        <title>Genomic Encyclopedia of Bacterial and Archaeal Type Strains, Phase III: the genomes of soil and plant-associated and newly described type strains.</title>
        <authorList>
            <person name="Whitman W.B."/>
            <person name="Woyke T."/>
            <person name="Klenk H.P."/>
            <person name="Zhou Y."/>
            <person name="Lilburn T.G."/>
            <person name="Beck B.J."/>
            <person name="De Vos P."/>
            <person name="Vandamme P."/>
            <person name="Eisen J.A."/>
            <person name="Garrity G."/>
            <person name="Hugenholtz P."/>
            <person name="Kyrpides N.C."/>
        </authorList>
    </citation>
    <scope>NUCLEOTIDE SEQUENCE [LARGE SCALE GENOMIC DNA]</scope>
    <source>
        <strain evidence="17 18">RF6</strain>
    </source>
</reference>
<dbReference type="GO" id="GO:0008734">
    <property type="term" value="F:L-aspartate oxidase activity"/>
    <property type="evidence" value="ECO:0007669"/>
    <property type="project" value="UniProtKB-EC"/>
</dbReference>
<keyword evidence="14" id="KW-0732">Signal</keyword>
<evidence type="ECO:0000256" key="1">
    <source>
        <dbReference type="ARBA" id="ARBA00001974"/>
    </source>
</evidence>
<dbReference type="Gene3D" id="3.50.50.60">
    <property type="entry name" value="FAD/NAD(P)-binding domain"/>
    <property type="match status" value="1"/>
</dbReference>
<evidence type="ECO:0000256" key="8">
    <source>
        <dbReference type="ARBA" id="ARBA00022827"/>
    </source>
</evidence>
<dbReference type="InterPro" id="IPR036188">
    <property type="entry name" value="FAD/NAD-bd_sf"/>
</dbReference>
<dbReference type="Gene3D" id="1.20.58.100">
    <property type="entry name" value="Fumarate reductase/succinate dehydrogenase flavoprotein-like, C-terminal domain"/>
    <property type="match status" value="1"/>
</dbReference>
<sequence>MILVVGAGVAGLSCALAALAAGADVELVTPGRIFPDADRLAGGNTALAQGGVAAAIGAGDRERAHLADTITAGAGLVDREAAAQLTADGAGAVRALIQAGLGIDRGPDGLPELGLEGAHGAARIVHAGGDRTGAVLHAFLSDRVRDAAAVGRLRLTEGAHVESLVRDAGAVTGAVLRGPGGVRSTRRAAAVVLATGGYAGLFPGTTNHAGARGTGVLLAARAGALLADLEFVQVHPTVLHVAADGTGELVSEAVRGAGAVLRDGAGTRFMVGRHPLADLAPRDVVSREIHRVLRERGETEVWLDATGIERAGGAGALAREFPGISATVAARGLDWAREPIPVAPAAHYTMGGVACDLDGRTSVPGLFAAGEVASTGVHGANRLASNSLLEGLVWGAAVGRAAATDRGGWEHRGRGFAELLSAAAVAVPEAAAHAAGSAAATVFADPAGGGVSATTAGSTVAETAVGSGPEASADARTQSATAVTAAISAGLGIERDAGGLRAAATVFERHSGDAAALAALVCAAAAARRESRGSHQRADCAETDPAQAQRRPLRLTLRTAGPHGLAAAAGAAAAVGSAREPASAAAAPSPVPESVRSLSSC</sequence>
<comment type="similarity">
    <text evidence="3">Belongs to the FAD-dependent oxidoreductase 2 family. NadB subfamily.</text>
</comment>
<dbReference type="InterPro" id="IPR027477">
    <property type="entry name" value="Succ_DH/fumarate_Rdtase_cat_sf"/>
</dbReference>
<comment type="function">
    <text evidence="10">Catalyzes the oxidation of L-aspartate to iminoaspartate, the first step in the de novo biosynthesis of NAD(+).</text>
</comment>
<evidence type="ECO:0000256" key="11">
    <source>
        <dbReference type="ARBA" id="ARBA00030386"/>
    </source>
</evidence>
<dbReference type="PANTHER" id="PTHR42716">
    <property type="entry name" value="L-ASPARTATE OXIDASE"/>
    <property type="match status" value="1"/>
</dbReference>
<dbReference type="InterPro" id="IPR005288">
    <property type="entry name" value="NadB"/>
</dbReference>
<keyword evidence="9" id="KW-0560">Oxidoreductase</keyword>
<feature type="compositionally biased region" description="Basic and acidic residues" evidence="13">
    <location>
        <begin position="531"/>
        <end position="540"/>
    </location>
</feature>
<dbReference type="PRINTS" id="PR00368">
    <property type="entry name" value="FADPNR"/>
</dbReference>
<comment type="catalytic activity">
    <reaction evidence="12">
        <text>L-aspartate + O2 = iminosuccinate + H2O2</text>
        <dbReference type="Rhea" id="RHEA:25876"/>
        <dbReference type="ChEBI" id="CHEBI:15379"/>
        <dbReference type="ChEBI" id="CHEBI:16240"/>
        <dbReference type="ChEBI" id="CHEBI:29991"/>
        <dbReference type="ChEBI" id="CHEBI:77875"/>
        <dbReference type="EC" id="1.4.3.16"/>
    </reaction>
    <physiologicalReaction direction="left-to-right" evidence="12">
        <dbReference type="Rhea" id="RHEA:25877"/>
    </physiologicalReaction>
</comment>
<comment type="cofactor">
    <cofactor evidence="1">
        <name>FAD</name>
        <dbReference type="ChEBI" id="CHEBI:57692"/>
    </cofactor>
</comment>
<keyword evidence="8" id="KW-0274">FAD</keyword>
<dbReference type="UniPathway" id="UPA00253">
    <property type="reaction ID" value="UER00326"/>
</dbReference>
<evidence type="ECO:0000256" key="5">
    <source>
        <dbReference type="ARBA" id="ARBA00021901"/>
    </source>
</evidence>
<evidence type="ECO:0000259" key="16">
    <source>
        <dbReference type="Pfam" id="PF02910"/>
    </source>
</evidence>
<dbReference type="SUPFAM" id="SSF46977">
    <property type="entry name" value="Succinate dehydrogenase/fumarate reductase flavoprotein C-terminal domain"/>
    <property type="match status" value="1"/>
</dbReference>
<accession>A0A4Q7U7V8</accession>
<dbReference type="EC" id="1.4.3.16" evidence="4"/>
<dbReference type="InterPro" id="IPR015939">
    <property type="entry name" value="Fum_Rdtase/Succ_DH_flav-like_C"/>
</dbReference>
<dbReference type="InterPro" id="IPR003953">
    <property type="entry name" value="FAD-dep_OxRdtase_2_FAD-bd"/>
</dbReference>
<dbReference type="RefSeq" id="WP_130452578.1">
    <property type="nucleotide sequence ID" value="NZ_QYAG01000004.1"/>
</dbReference>
<dbReference type="SUPFAM" id="SSF56425">
    <property type="entry name" value="Succinate dehydrogenase/fumarate reductase flavoprotein, catalytic domain"/>
    <property type="match status" value="1"/>
</dbReference>
<evidence type="ECO:0000313" key="17">
    <source>
        <dbReference type="EMBL" id="RZT68608.1"/>
    </source>
</evidence>
<feature type="signal peptide" evidence="14">
    <location>
        <begin position="1"/>
        <end position="20"/>
    </location>
</feature>